<dbReference type="InterPro" id="IPR005913">
    <property type="entry name" value="dTDP_dehydrorham_reduct"/>
</dbReference>
<dbReference type="GO" id="GO:0019305">
    <property type="term" value="P:dTDP-rhamnose biosynthetic process"/>
    <property type="evidence" value="ECO:0007669"/>
    <property type="project" value="UniProtKB-UniPathway"/>
</dbReference>
<dbReference type="EMBL" id="CABFVA020000072">
    <property type="protein sequence ID" value="VVM06620.1"/>
    <property type="molecule type" value="Genomic_DNA"/>
</dbReference>
<comment type="catalytic activity">
    <reaction evidence="5">
        <text>dTDP-beta-L-rhamnose + NADP(+) = dTDP-4-dehydro-beta-L-rhamnose + NADPH + H(+)</text>
        <dbReference type="Rhea" id="RHEA:21796"/>
        <dbReference type="ChEBI" id="CHEBI:15378"/>
        <dbReference type="ChEBI" id="CHEBI:57510"/>
        <dbReference type="ChEBI" id="CHEBI:57783"/>
        <dbReference type="ChEBI" id="CHEBI:58349"/>
        <dbReference type="ChEBI" id="CHEBI:62830"/>
        <dbReference type="EC" id="1.1.1.133"/>
    </reaction>
</comment>
<comment type="function">
    <text evidence="6">Catalyzes the reduction of dTDP-6-deoxy-L-lyxo-4-hexulose to yield dTDP-L-rhamnose.</text>
</comment>
<dbReference type="InterPro" id="IPR029903">
    <property type="entry name" value="RmlD-like-bd"/>
</dbReference>
<organism evidence="9 10">
    <name type="scientific">Methylacidimicrobium tartarophylax</name>
    <dbReference type="NCBI Taxonomy" id="1041768"/>
    <lineage>
        <taxon>Bacteria</taxon>
        <taxon>Pseudomonadati</taxon>
        <taxon>Verrucomicrobiota</taxon>
        <taxon>Methylacidimicrobium</taxon>
    </lineage>
</organism>
<comment type="similarity">
    <text evidence="2 6">Belongs to the dTDP-4-dehydrorhamnose reductase family.</text>
</comment>
<dbReference type="Gene3D" id="3.40.50.720">
    <property type="entry name" value="NAD(P)-binding Rossmann-like Domain"/>
    <property type="match status" value="1"/>
</dbReference>
<evidence type="ECO:0000313" key="10">
    <source>
        <dbReference type="Proteomes" id="UP000334923"/>
    </source>
</evidence>
<proteinExistence type="inferred from homology"/>
<dbReference type="UniPathway" id="UPA00124"/>
<dbReference type="PANTHER" id="PTHR10491">
    <property type="entry name" value="DTDP-4-DEHYDRORHAMNOSE REDUCTASE"/>
    <property type="match status" value="1"/>
</dbReference>
<protein>
    <recommendedName>
        <fullName evidence="4 6">dTDP-4-dehydrorhamnose reductase</fullName>
        <ecNumber evidence="3 6">1.1.1.133</ecNumber>
    </recommendedName>
</protein>
<evidence type="ECO:0000256" key="4">
    <source>
        <dbReference type="ARBA" id="ARBA00017099"/>
    </source>
</evidence>
<accession>A0A5E6MCG3</accession>
<evidence type="ECO:0000313" key="9">
    <source>
        <dbReference type="EMBL" id="VVM06620.1"/>
    </source>
</evidence>
<keyword evidence="10" id="KW-1185">Reference proteome</keyword>
<dbReference type="GO" id="GO:0048270">
    <property type="term" value="F:methionine adenosyltransferase regulator activity"/>
    <property type="evidence" value="ECO:0007669"/>
    <property type="project" value="TreeGrafter"/>
</dbReference>
<evidence type="ECO:0000256" key="1">
    <source>
        <dbReference type="ARBA" id="ARBA00004781"/>
    </source>
</evidence>
<feature type="domain" description="RmlD-like substrate binding" evidence="8">
    <location>
        <begin position="15"/>
        <end position="305"/>
    </location>
</feature>
<dbReference type="CDD" id="cd05254">
    <property type="entry name" value="dTDP_HR_like_SDR_e"/>
    <property type="match status" value="1"/>
</dbReference>
<gene>
    <name evidence="9" type="primary">rmlD</name>
    <name evidence="9" type="ORF">MAMT_01328</name>
</gene>
<dbReference type="PANTHER" id="PTHR10491:SF4">
    <property type="entry name" value="METHIONINE ADENOSYLTRANSFERASE 2 SUBUNIT BETA"/>
    <property type="match status" value="1"/>
</dbReference>
<comment type="pathway">
    <text evidence="1 6">Carbohydrate biosynthesis; dTDP-L-rhamnose biosynthesis.</text>
</comment>
<keyword evidence="6" id="KW-0521">NADP</keyword>
<evidence type="ECO:0000256" key="2">
    <source>
        <dbReference type="ARBA" id="ARBA00010944"/>
    </source>
</evidence>
<dbReference type="AlphaFoldDB" id="A0A5E6MCG3"/>
<reference evidence="9 10" key="1">
    <citation type="submission" date="2019-09" db="EMBL/GenBank/DDBJ databases">
        <authorList>
            <person name="Cremers G."/>
        </authorList>
    </citation>
    <scope>NUCLEOTIDE SEQUENCE [LARGE SCALE GENOMIC DNA]</scope>
    <source>
        <strain evidence="9">4A</strain>
    </source>
</reference>
<keyword evidence="6 9" id="KW-0560">Oxidoreductase</keyword>
<dbReference type="EC" id="1.1.1.133" evidence="3 6"/>
<dbReference type="GO" id="GO:0048269">
    <property type="term" value="C:methionine adenosyltransferase complex"/>
    <property type="evidence" value="ECO:0007669"/>
    <property type="project" value="TreeGrafter"/>
</dbReference>
<dbReference type="GO" id="GO:0006556">
    <property type="term" value="P:S-adenosylmethionine biosynthetic process"/>
    <property type="evidence" value="ECO:0007669"/>
    <property type="project" value="TreeGrafter"/>
</dbReference>
<dbReference type="GO" id="GO:0008831">
    <property type="term" value="F:dTDP-4-dehydrorhamnose reductase activity"/>
    <property type="evidence" value="ECO:0007669"/>
    <property type="project" value="UniProtKB-EC"/>
</dbReference>
<feature type="region of interest" description="Disordered" evidence="7">
    <location>
        <begin position="308"/>
        <end position="336"/>
    </location>
</feature>
<dbReference type="Pfam" id="PF04321">
    <property type="entry name" value="RmlD_sub_bind"/>
    <property type="match status" value="1"/>
</dbReference>
<evidence type="ECO:0000259" key="8">
    <source>
        <dbReference type="Pfam" id="PF04321"/>
    </source>
</evidence>
<dbReference type="InterPro" id="IPR036291">
    <property type="entry name" value="NAD(P)-bd_dom_sf"/>
</dbReference>
<dbReference type="SUPFAM" id="SSF51735">
    <property type="entry name" value="NAD(P)-binding Rossmann-fold domains"/>
    <property type="match status" value="1"/>
</dbReference>
<sequence length="336" mass="37535">METAKRRKQQFGESVLVTGASGFLGTKLVERLAVREQVYSLARRPGPLDSESVMVDLTNGEEVVRALEKVPFAYCIHAAALADPDLCEKSPESAWRINVEGTRNLVEICRAHRRKLVLLSTDYVFDGRKNGLYTEEDPVCPVQVYGQTKAVAERLVLELPENLVIRLPFLFGYTSAPERRDFATDTAYRLWTEQRYPYDHRQLRTPLLREEAAEAIALLAGSPSSGIYHLAPSESATKYEFARVLAQCLGKPLDLILEKTAEVPAGCARRPMSMRLSNAKFLQAASGRFHFRPLRDAIARVAEEFRNAQEPSGCRGHSGQTQPKTYGGSYDQDAGR</sequence>
<evidence type="ECO:0000256" key="7">
    <source>
        <dbReference type="SAM" id="MobiDB-lite"/>
    </source>
</evidence>
<name>A0A5E6MCG3_9BACT</name>
<dbReference type="Proteomes" id="UP000334923">
    <property type="component" value="Unassembled WGS sequence"/>
</dbReference>
<evidence type="ECO:0000256" key="6">
    <source>
        <dbReference type="RuleBase" id="RU364082"/>
    </source>
</evidence>
<evidence type="ECO:0000256" key="3">
    <source>
        <dbReference type="ARBA" id="ARBA00012929"/>
    </source>
</evidence>
<evidence type="ECO:0000256" key="5">
    <source>
        <dbReference type="ARBA" id="ARBA00048200"/>
    </source>
</evidence>